<dbReference type="STRING" id="48467.SAMN02745166_01186"/>
<evidence type="ECO:0000259" key="6">
    <source>
        <dbReference type="PROSITE" id="PS51192"/>
    </source>
</evidence>
<dbReference type="SUPFAM" id="SSF52540">
    <property type="entry name" value="P-loop containing nucleoside triphosphate hydrolases"/>
    <property type="match status" value="2"/>
</dbReference>
<keyword evidence="4" id="KW-0067">ATP-binding</keyword>
<dbReference type="Proteomes" id="UP000190774">
    <property type="component" value="Unassembled WGS sequence"/>
</dbReference>
<reference evidence="9" key="1">
    <citation type="submission" date="2017-02" db="EMBL/GenBank/DDBJ databases">
        <authorList>
            <person name="Varghese N."/>
            <person name="Submissions S."/>
        </authorList>
    </citation>
    <scope>NUCLEOTIDE SEQUENCE [LARGE SCALE GENOMIC DNA]</scope>
    <source>
        <strain evidence="9">ATCC 700200</strain>
    </source>
</reference>
<dbReference type="GO" id="GO:0004386">
    <property type="term" value="F:helicase activity"/>
    <property type="evidence" value="ECO:0007669"/>
    <property type="project" value="UniProtKB-KW"/>
</dbReference>
<dbReference type="GO" id="GO:0016787">
    <property type="term" value="F:hydrolase activity"/>
    <property type="evidence" value="ECO:0007669"/>
    <property type="project" value="UniProtKB-KW"/>
</dbReference>
<evidence type="ECO:0000256" key="3">
    <source>
        <dbReference type="ARBA" id="ARBA00022806"/>
    </source>
</evidence>
<dbReference type="InterPro" id="IPR049730">
    <property type="entry name" value="SNF2/RAD54-like_C"/>
</dbReference>
<dbReference type="InterPro" id="IPR057342">
    <property type="entry name" value="DEXDc_RapA"/>
</dbReference>
<evidence type="ECO:0000313" key="8">
    <source>
        <dbReference type="EMBL" id="SKA85692.1"/>
    </source>
</evidence>
<dbReference type="PROSITE" id="PS51192">
    <property type="entry name" value="HELICASE_ATP_BIND_1"/>
    <property type="match status" value="1"/>
</dbReference>
<dbReference type="Gene3D" id="3.40.50.10810">
    <property type="entry name" value="Tandem AAA-ATPase domain"/>
    <property type="match status" value="1"/>
</dbReference>
<evidence type="ECO:0000256" key="5">
    <source>
        <dbReference type="SAM" id="Coils"/>
    </source>
</evidence>
<dbReference type="InterPro" id="IPR001650">
    <property type="entry name" value="Helicase_C-like"/>
</dbReference>
<dbReference type="EMBL" id="FUYE01000003">
    <property type="protein sequence ID" value="SKA85692.1"/>
    <property type="molecule type" value="Genomic_DNA"/>
</dbReference>
<dbReference type="SMART" id="SM00490">
    <property type="entry name" value="HELICc"/>
    <property type="match status" value="1"/>
</dbReference>
<dbReference type="InterPro" id="IPR000330">
    <property type="entry name" value="SNF2_N"/>
</dbReference>
<evidence type="ECO:0000313" key="9">
    <source>
        <dbReference type="Proteomes" id="UP000190774"/>
    </source>
</evidence>
<protein>
    <submittedName>
        <fullName evidence="8">Helicase conserved C-terminal domain-containing protein</fullName>
    </submittedName>
</protein>
<feature type="domain" description="Helicase C-terminal" evidence="7">
    <location>
        <begin position="479"/>
        <end position="629"/>
    </location>
</feature>
<dbReference type="InterPro" id="IPR027417">
    <property type="entry name" value="P-loop_NTPase"/>
</dbReference>
<evidence type="ECO:0000256" key="1">
    <source>
        <dbReference type="ARBA" id="ARBA00022741"/>
    </source>
</evidence>
<feature type="coiled-coil region" evidence="5">
    <location>
        <begin position="902"/>
        <end position="970"/>
    </location>
</feature>
<keyword evidence="1" id="KW-0547">Nucleotide-binding</keyword>
<organism evidence="8 9">
    <name type="scientific">Prosthecobacter debontii</name>
    <dbReference type="NCBI Taxonomy" id="48467"/>
    <lineage>
        <taxon>Bacteria</taxon>
        <taxon>Pseudomonadati</taxon>
        <taxon>Verrucomicrobiota</taxon>
        <taxon>Verrucomicrobiia</taxon>
        <taxon>Verrucomicrobiales</taxon>
        <taxon>Verrucomicrobiaceae</taxon>
        <taxon>Prosthecobacter</taxon>
    </lineage>
</organism>
<dbReference type="PROSITE" id="PS51194">
    <property type="entry name" value="HELICASE_CTER"/>
    <property type="match status" value="1"/>
</dbReference>
<evidence type="ECO:0000259" key="7">
    <source>
        <dbReference type="PROSITE" id="PS51194"/>
    </source>
</evidence>
<accession>A0A1T4X7X8</accession>
<dbReference type="InterPro" id="IPR038718">
    <property type="entry name" value="SNF2-like_sf"/>
</dbReference>
<dbReference type="InterPro" id="IPR014001">
    <property type="entry name" value="Helicase_ATP-bd"/>
</dbReference>
<dbReference type="CDD" id="cd18793">
    <property type="entry name" value="SF2_C_SNF"/>
    <property type="match status" value="1"/>
</dbReference>
<dbReference type="AlphaFoldDB" id="A0A1T4X7X8"/>
<feature type="domain" description="Helicase ATP-binding" evidence="6">
    <location>
        <begin position="78"/>
        <end position="244"/>
    </location>
</feature>
<keyword evidence="2" id="KW-0378">Hydrolase</keyword>
<evidence type="ECO:0000256" key="4">
    <source>
        <dbReference type="ARBA" id="ARBA00022840"/>
    </source>
</evidence>
<dbReference type="GO" id="GO:0005524">
    <property type="term" value="F:ATP binding"/>
    <property type="evidence" value="ECO:0007669"/>
    <property type="project" value="UniProtKB-KW"/>
</dbReference>
<proteinExistence type="predicted"/>
<keyword evidence="9" id="KW-1185">Reference proteome</keyword>
<gene>
    <name evidence="8" type="ORF">SAMN02745166_01186</name>
</gene>
<evidence type="ECO:0000256" key="2">
    <source>
        <dbReference type="ARBA" id="ARBA00022801"/>
    </source>
</evidence>
<dbReference type="Pfam" id="PF00271">
    <property type="entry name" value="Helicase_C"/>
    <property type="match status" value="1"/>
</dbReference>
<keyword evidence="5" id="KW-0175">Coiled coil</keyword>
<sequence length="992" mass="112691">MAALSRPQACSQVSKTTRTLFVVWKAQSSRMSTPYHAKYLAHELTKRCPSDSVQKLAASLADAQVDLNPHQIDAALFAFRSPLSRGAILADEVGLGKTIEAGILLSQKWAERKRRLLIIVPANLRKQWSQELADKFFLPSIILEAKSFNQFIKQGNLNPLDQPSIVICSYHFARAKDSYLKQVSWDLVIIDEAHRLRNVYKPTNRIANAIKAAVAHAPKVLLTATPLQNSLQELYGLVSIIDDYTFGDIKSFKSQFASLRNDDDFRSLRERLKQVCQRTLRRQVLEYIKYTNRIPITQEFYPTQEEQELYDLVSDYLQADQLYALPSSRRQLMTMIVRKLLASSTFAISGTLEALAARLEAAAVQNAPAEVAQCDPGEVAPDYDTVDETEEEWTDEEEKQAEKAAYTAEDLARIKNEVALLRRFTALAKSIQKNSKGESLLQALSAGFSAATEAQRRGSAPTLNAKAIIFTESTRTQSYLLQLLEGAGYKGRVVLFNGTNSDQRSKQIYRNWIERHKGTDRVTGSPSADMRAALVDCFRDEAIIMIATEAAAEGINLQFCNLVVNYDLPWNPQRIEQRIGRCHRYGQKYDVVVVNFLNKSNAADQRVYQLLRDKFKLFDGVFGASDEVLGSIESGVDFEKRIASIYQTCRTPEQIDFNFNQLQQELEGQIDERISQTRQQLLENFDEEVQEKLRVGKARAEETLSRFEQWLWQITRFYLRDHAQFADEGHSFQLVQNPFPEERIHPGPYRTGKNVEDANLYRVGHPLAQRIIESCQKLETPDAEVVFSASGRNIAALDALKGKSGWLSACVLTVSAFETEDHLLLAGRTDDGELVGQDQLQRLFSLPAQSVTAVTSDESATLALRAELERHKKAILVNLSEKNGKFFEEELEKLDRWGEDQRNSLKTRLKELEDQIKEAKRSSRLAANLPEKLALEREKRNLDTKRDEAWKEYEEAAKAIEAKKDSLIDEVERRLGQQVQFKSLFNLKWRLA</sequence>
<dbReference type="SMART" id="SM00487">
    <property type="entry name" value="DEXDc"/>
    <property type="match status" value="1"/>
</dbReference>
<dbReference type="Pfam" id="PF00176">
    <property type="entry name" value="SNF2-rel_dom"/>
    <property type="match status" value="1"/>
</dbReference>
<dbReference type="Gene3D" id="3.40.50.300">
    <property type="entry name" value="P-loop containing nucleotide triphosphate hydrolases"/>
    <property type="match status" value="1"/>
</dbReference>
<name>A0A1T4X7X8_9BACT</name>
<keyword evidence="3 8" id="KW-0347">Helicase</keyword>
<dbReference type="CDD" id="cd18011">
    <property type="entry name" value="DEXDc_RapA"/>
    <property type="match status" value="1"/>
</dbReference>
<dbReference type="PANTHER" id="PTHR10799">
    <property type="entry name" value="SNF2/RAD54 HELICASE FAMILY"/>
    <property type="match status" value="1"/>
</dbReference>